<sequence length="44" mass="4804">MKHSMTYDVIIIGGGQAGLAMGFSLGQKNIRFVILDENEQSDMS</sequence>
<dbReference type="RefSeq" id="WP_256709906.1">
    <property type="nucleotide sequence ID" value="NZ_CP101914.1"/>
</dbReference>
<reference evidence="1" key="1">
    <citation type="submission" date="2022-07" db="EMBL/GenBank/DDBJ databases">
        <title>FELIX.</title>
        <authorList>
            <person name="Wan K.H."/>
            <person name="Park S."/>
            <person name="Lawrence Q."/>
            <person name="Eichenberger J.P."/>
            <person name="Booth B.W."/>
            <person name="Piaggio A.J."/>
            <person name="Chandler J.C."/>
            <person name="Franklin A.B."/>
            <person name="Celniker S.E."/>
        </authorList>
    </citation>
    <scope>NUCLEOTIDE SEQUENCE</scope>
    <source>
        <strain evidence="1">QA-1986 374</strain>
    </source>
</reference>
<proteinExistence type="predicted"/>
<gene>
    <name evidence="1" type="ORF">NP439_10330</name>
</gene>
<organism evidence="1 2">
    <name type="scientific">Oceanobacillus jeddahense</name>
    <dbReference type="NCBI Taxonomy" id="1462527"/>
    <lineage>
        <taxon>Bacteria</taxon>
        <taxon>Bacillati</taxon>
        <taxon>Bacillota</taxon>
        <taxon>Bacilli</taxon>
        <taxon>Bacillales</taxon>
        <taxon>Bacillaceae</taxon>
        <taxon>Oceanobacillus</taxon>
    </lineage>
</organism>
<dbReference type="Gene3D" id="3.50.50.60">
    <property type="entry name" value="FAD/NAD(P)-binding domain"/>
    <property type="match status" value="1"/>
</dbReference>
<dbReference type="Proteomes" id="UP001059773">
    <property type="component" value="Chromosome"/>
</dbReference>
<dbReference type="SUPFAM" id="SSF51905">
    <property type="entry name" value="FAD/NAD(P)-binding domain"/>
    <property type="match status" value="1"/>
</dbReference>
<evidence type="ECO:0008006" key="3">
    <source>
        <dbReference type="Google" id="ProtNLM"/>
    </source>
</evidence>
<evidence type="ECO:0000313" key="1">
    <source>
        <dbReference type="EMBL" id="UUI05000.1"/>
    </source>
</evidence>
<protein>
    <recommendedName>
        <fullName evidence="3">FAD-binding protein</fullName>
    </recommendedName>
</protein>
<evidence type="ECO:0000313" key="2">
    <source>
        <dbReference type="Proteomes" id="UP001059773"/>
    </source>
</evidence>
<dbReference type="EMBL" id="CP101914">
    <property type="protein sequence ID" value="UUI05000.1"/>
    <property type="molecule type" value="Genomic_DNA"/>
</dbReference>
<accession>A0ABY5JX77</accession>
<keyword evidence="2" id="KW-1185">Reference proteome</keyword>
<name>A0ABY5JX77_9BACI</name>
<dbReference type="InterPro" id="IPR036188">
    <property type="entry name" value="FAD/NAD-bd_sf"/>
</dbReference>